<evidence type="ECO:0000313" key="2">
    <source>
        <dbReference type="EMBL" id="SQH74012.1"/>
    </source>
</evidence>
<evidence type="ECO:0000313" key="3">
    <source>
        <dbReference type="Proteomes" id="UP000250123"/>
    </source>
</evidence>
<dbReference type="AlphaFoldDB" id="A0A330LVC0"/>
<dbReference type="Pfam" id="PF22604">
    <property type="entry name" value="TetR_HI_0893_C"/>
    <property type="match status" value="1"/>
</dbReference>
<protein>
    <submittedName>
        <fullName evidence="2">Transcriptional regulator, TetR family protein</fullName>
    </submittedName>
</protein>
<sequence length="70" mass="7960">MFFEEGKAQGLFHSLKNKALYTISPEPAVALERSIRRGQLKYDKAELELVCNLCWQTTTCSTHSLDTLKV</sequence>
<accession>A0A330LVC0</accession>
<organism evidence="2 3">
    <name type="scientific">Shewanella benthica</name>
    <dbReference type="NCBI Taxonomy" id="43661"/>
    <lineage>
        <taxon>Bacteria</taxon>
        <taxon>Pseudomonadati</taxon>
        <taxon>Pseudomonadota</taxon>
        <taxon>Gammaproteobacteria</taxon>
        <taxon>Alteromonadales</taxon>
        <taxon>Shewanellaceae</taxon>
        <taxon>Shewanella</taxon>
    </lineage>
</organism>
<evidence type="ECO:0000259" key="1">
    <source>
        <dbReference type="Pfam" id="PF22604"/>
    </source>
</evidence>
<dbReference type="KEGG" id="sbk:SHEWBE_0011"/>
<reference evidence="3" key="1">
    <citation type="submission" date="2018-06" db="EMBL/GenBank/DDBJ databases">
        <authorList>
            <person name="Cea G.-C."/>
            <person name="William W."/>
        </authorList>
    </citation>
    <scope>NUCLEOTIDE SEQUENCE [LARGE SCALE GENOMIC DNA]</scope>
    <source>
        <strain evidence="3">DB21MT-2</strain>
    </source>
</reference>
<name>A0A330LVC0_9GAMM</name>
<dbReference type="Proteomes" id="UP000250123">
    <property type="component" value="Chromosome SHEWBE"/>
</dbReference>
<dbReference type="InterPro" id="IPR054422">
    <property type="entry name" value="TetR-like_HI_0893_C"/>
</dbReference>
<gene>
    <name evidence="2" type="ORF">SHEWBE_0011</name>
</gene>
<feature type="domain" description="Tetracyclin repressor-like HI-0893 C-terminal" evidence="1">
    <location>
        <begin position="2"/>
        <end position="57"/>
    </location>
</feature>
<dbReference type="EMBL" id="LS483452">
    <property type="protein sequence ID" value="SQH74012.1"/>
    <property type="molecule type" value="Genomic_DNA"/>
</dbReference>
<proteinExistence type="predicted"/>
<dbReference type="RefSeq" id="WP_197713527.1">
    <property type="nucleotide sequence ID" value="NZ_LS483452.1"/>
</dbReference>
<dbReference type="Gene3D" id="1.10.357.10">
    <property type="entry name" value="Tetracycline Repressor, domain 2"/>
    <property type="match status" value="1"/>
</dbReference>